<accession>A0AAN1M4N6</accession>
<organism evidence="1 2">
    <name type="scientific">Bifidobacterium breve</name>
    <dbReference type="NCBI Taxonomy" id="1685"/>
    <lineage>
        <taxon>Bacteria</taxon>
        <taxon>Bacillati</taxon>
        <taxon>Actinomycetota</taxon>
        <taxon>Actinomycetes</taxon>
        <taxon>Bifidobacteriales</taxon>
        <taxon>Bifidobacteriaceae</taxon>
        <taxon>Bifidobacterium</taxon>
    </lineage>
</organism>
<proteinExistence type="predicted"/>
<protein>
    <submittedName>
        <fullName evidence="1">Acetyltransferase (GNAT) family</fullName>
    </submittedName>
</protein>
<dbReference type="Gene3D" id="3.40.630.30">
    <property type="match status" value="1"/>
</dbReference>
<dbReference type="EMBL" id="CP023198">
    <property type="protein sequence ID" value="AUE18381.1"/>
    <property type="molecule type" value="Genomic_DNA"/>
</dbReference>
<reference evidence="1 2" key="1">
    <citation type="submission" date="2017-09" db="EMBL/GenBank/DDBJ databases">
        <title>Comparative genomics and methylome analysis of the gut commensal Bifidobacterium breve.</title>
        <authorList>
            <person name="Bottacini F."/>
            <person name="Morrissey R."/>
            <person name="Roberts R.J."/>
            <person name="James K."/>
            <person name="van Breen J."/>
            <person name="Egan M."/>
            <person name="Lambert J."/>
            <person name="van Limpt K."/>
            <person name="Stanton C."/>
            <person name="Knol J."/>
            <person name="O' Connell Motherway M."/>
            <person name="van Sinderen D."/>
        </authorList>
    </citation>
    <scope>NUCLEOTIDE SEQUENCE [LARGE SCALE GENOMIC DNA]</scope>
    <source>
        <strain evidence="1 2">DRBB29</strain>
    </source>
</reference>
<dbReference type="InterPro" id="IPR016181">
    <property type="entry name" value="Acyl_CoA_acyltransferase"/>
</dbReference>
<dbReference type="SUPFAM" id="SSF55729">
    <property type="entry name" value="Acyl-CoA N-acyltransferases (Nat)"/>
    <property type="match status" value="1"/>
</dbReference>
<sequence>MEKVPDKTIDQMFHTWSDEDDDRRFGRTILGPDGHPVGHIIAKDCTAPDYNATMAILIGPYYQNHGYGSLARRPSR</sequence>
<evidence type="ECO:0000313" key="2">
    <source>
        <dbReference type="Proteomes" id="UP000232496"/>
    </source>
</evidence>
<name>A0AAN1M4N6_BIFBR</name>
<dbReference type="RefSeq" id="WP_230580158.1">
    <property type="nucleotide sequence ID" value="NZ_CP021552.1"/>
</dbReference>
<evidence type="ECO:0000313" key="1">
    <source>
        <dbReference type="EMBL" id="AUE18381.1"/>
    </source>
</evidence>
<dbReference type="AlphaFoldDB" id="A0AAN1M4N6"/>
<gene>
    <name evidence="1" type="ORF">DRBB29_0823</name>
</gene>
<dbReference type="Proteomes" id="UP000232496">
    <property type="component" value="Chromosome"/>
</dbReference>